<accession>A0A8J3JL10</accession>
<evidence type="ECO:0000313" key="2">
    <source>
        <dbReference type="Proteomes" id="UP000601223"/>
    </source>
</evidence>
<comment type="caution">
    <text evidence="1">The sequence shown here is derived from an EMBL/GenBank/DDBJ whole genome shotgun (WGS) entry which is preliminary data.</text>
</comment>
<dbReference type="EMBL" id="BONF01000038">
    <property type="protein sequence ID" value="GIF84434.1"/>
    <property type="molecule type" value="Genomic_DNA"/>
</dbReference>
<sequence>MLGIDGYDPVWHHDAGALAAAHRSRFARVIGQPLVGSWLVWDLDAEAWFTGGPVVFGFPDANIEITHRKFDECAISWDTIDLQAQLDWPGLRLDWWADTHPAILSARGRALTRVNIIERISPTAWRPHVLHALEFFFGDLRVALFNAMDENGLTGEPEVNLPVGFWRRIPVA</sequence>
<proteinExistence type="predicted"/>
<gene>
    <name evidence="1" type="ORF">Cba03nite_57830</name>
</gene>
<reference evidence="1 2" key="1">
    <citation type="submission" date="2021-01" db="EMBL/GenBank/DDBJ databases">
        <title>Whole genome shotgun sequence of Catellatospora bangladeshensis NBRC 107357.</title>
        <authorList>
            <person name="Komaki H."/>
            <person name="Tamura T."/>
        </authorList>
    </citation>
    <scope>NUCLEOTIDE SEQUENCE [LARGE SCALE GENOMIC DNA]</scope>
    <source>
        <strain evidence="1 2">NBRC 107357</strain>
    </source>
</reference>
<keyword evidence="2" id="KW-1185">Reference proteome</keyword>
<dbReference type="Proteomes" id="UP000601223">
    <property type="component" value="Unassembled WGS sequence"/>
</dbReference>
<protein>
    <submittedName>
        <fullName evidence="1">Uncharacterized protein</fullName>
    </submittedName>
</protein>
<evidence type="ECO:0000313" key="1">
    <source>
        <dbReference type="EMBL" id="GIF84434.1"/>
    </source>
</evidence>
<name>A0A8J3JL10_9ACTN</name>
<organism evidence="1 2">
    <name type="scientific">Catellatospora bangladeshensis</name>
    <dbReference type="NCBI Taxonomy" id="310355"/>
    <lineage>
        <taxon>Bacteria</taxon>
        <taxon>Bacillati</taxon>
        <taxon>Actinomycetota</taxon>
        <taxon>Actinomycetes</taxon>
        <taxon>Micromonosporales</taxon>
        <taxon>Micromonosporaceae</taxon>
        <taxon>Catellatospora</taxon>
    </lineage>
</organism>
<dbReference type="RefSeq" id="WP_203752744.1">
    <property type="nucleotide sequence ID" value="NZ_BONF01000038.1"/>
</dbReference>
<dbReference type="AlphaFoldDB" id="A0A8J3JL10"/>